<keyword evidence="2" id="KW-0808">Transferase</keyword>
<sequence length="302" mass="34889">MIMVTELSILIPIFNDDASRLVDAVYRQAQAIEGLRYEIVVFDDGSTDEAMIALNRSLERYSCCRYVRAEHSKCRAAMRNKMSSVGRYEWHLMIDARLTLVYDDFLKRYINSDVLPGEVVCGGVCVCGGADEATLYCQNLRFRYEKYEETTHSTAERTRNPYNAFRTTNFFYHRTVLQRVAYDERIIGYGYEDVMLGKCLQRAGVRVLHIDNPVAYTSFESNARYLEKLEEALRTLHEFAPELIDYSPLLRAIHKLNSCCLLWALRCLHKLFGTSVRKLLSGSHPKLFILKIYKLGYYASLG</sequence>
<dbReference type="InterPro" id="IPR050834">
    <property type="entry name" value="Glycosyltransf_2"/>
</dbReference>
<name>A0A415GPN8_9BACT</name>
<keyword evidence="3" id="KW-1185">Reference proteome</keyword>
<evidence type="ECO:0000313" key="2">
    <source>
        <dbReference type="EMBL" id="RHK51966.1"/>
    </source>
</evidence>
<evidence type="ECO:0000313" key="3">
    <source>
        <dbReference type="Proteomes" id="UP000286598"/>
    </source>
</evidence>
<proteinExistence type="predicted"/>
<dbReference type="Pfam" id="PF00535">
    <property type="entry name" value="Glycos_transf_2"/>
    <property type="match status" value="1"/>
</dbReference>
<gene>
    <name evidence="2" type="ORF">DW060_03455</name>
</gene>
<feature type="domain" description="Glycosyltransferase 2-like" evidence="1">
    <location>
        <begin position="8"/>
        <end position="146"/>
    </location>
</feature>
<dbReference type="AlphaFoldDB" id="A0A415GPN8"/>
<reference evidence="2 3" key="1">
    <citation type="submission" date="2018-08" db="EMBL/GenBank/DDBJ databases">
        <title>A genome reference for cultivated species of the human gut microbiota.</title>
        <authorList>
            <person name="Zou Y."/>
            <person name="Xue W."/>
            <person name="Luo G."/>
        </authorList>
    </citation>
    <scope>NUCLEOTIDE SEQUENCE [LARGE SCALE GENOMIC DNA]</scope>
    <source>
        <strain evidence="2 3">AF42-9</strain>
    </source>
</reference>
<dbReference type="InterPro" id="IPR001173">
    <property type="entry name" value="Glyco_trans_2-like"/>
</dbReference>
<dbReference type="OrthoDB" id="761861at2"/>
<protein>
    <submittedName>
        <fullName evidence="2">Glycosyltransferase family 2 protein</fullName>
    </submittedName>
</protein>
<dbReference type="PANTHER" id="PTHR43685:SF2">
    <property type="entry name" value="GLYCOSYLTRANSFERASE 2-LIKE DOMAIN-CONTAINING PROTEIN"/>
    <property type="match status" value="1"/>
</dbReference>
<evidence type="ECO:0000259" key="1">
    <source>
        <dbReference type="Pfam" id="PF00535"/>
    </source>
</evidence>
<dbReference type="InterPro" id="IPR029044">
    <property type="entry name" value="Nucleotide-diphossugar_trans"/>
</dbReference>
<dbReference type="Gene3D" id="3.90.550.10">
    <property type="entry name" value="Spore Coat Polysaccharide Biosynthesis Protein SpsA, Chain A"/>
    <property type="match status" value="1"/>
</dbReference>
<dbReference type="Proteomes" id="UP000286598">
    <property type="component" value="Unassembled WGS sequence"/>
</dbReference>
<dbReference type="CDD" id="cd00761">
    <property type="entry name" value="Glyco_tranf_GTA_type"/>
    <property type="match status" value="1"/>
</dbReference>
<organism evidence="2 3">
    <name type="scientific">Leyella stercorea</name>
    <dbReference type="NCBI Taxonomy" id="363265"/>
    <lineage>
        <taxon>Bacteria</taxon>
        <taxon>Pseudomonadati</taxon>
        <taxon>Bacteroidota</taxon>
        <taxon>Bacteroidia</taxon>
        <taxon>Bacteroidales</taxon>
        <taxon>Prevotellaceae</taxon>
        <taxon>Leyella</taxon>
    </lineage>
</organism>
<dbReference type="GO" id="GO:0016740">
    <property type="term" value="F:transferase activity"/>
    <property type="evidence" value="ECO:0007669"/>
    <property type="project" value="UniProtKB-KW"/>
</dbReference>
<comment type="caution">
    <text evidence="2">The sequence shown here is derived from an EMBL/GenBank/DDBJ whole genome shotgun (WGS) entry which is preliminary data.</text>
</comment>
<accession>A0A415GPN8</accession>
<dbReference type="PANTHER" id="PTHR43685">
    <property type="entry name" value="GLYCOSYLTRANSFERASE"/>
    <property type="match status" value="1"/>
</dbReference>
<dbReference type="SUPFAM" id="SSF53448">
    <property type="entry name" value="Nucleotide-diphospho-sugar transferases"/>
    <property type="match status" value="1"/>
</dbReference>
<dbReference type="EMBL" id="QRNO01000010">
    <property type="protein sequence ID" value="RHK51966.1"/>
    <property type="molecule type" value="Genomic_DNA"/>
</dbReference>